<dbReference type="Proteomes" id="UP000198757">
    <property type="component" value="Unassembled WGS sequence"/>
</dbReference>
<dbReference type="STRING" id="1285928.SAMN04487894_108181"/>
<evidence type="ECO:0000313" key="2">
    <source>
        <dbReference type="Proteomes" id="UP000198757"/>
    </source>
</evidence>
<keyword evidence="2" id="KW-1185">Reference proteome</keyword>
<name>A0A1G6U884_NIADE</name>
<dbReference type="AlphaFoldDB" id="A0A1G6U884"/>
<accession>A0A1G6U884</accession>
<evidence type="ECO:0000313" key="1">
    <source>
        <dbReference type="EMBL" id="SDD37513.1"/>
    </source>
</evidence>
<reference evidence="2" key="1">
    <citation type="submission" date="2016-10" db="EMBL/GenBank/DDBJ databases">
        <authorList>
            <person name="Varghese N."/>
            <person name="Submissions S."/>
        </authorList>
    </citation>
    <scope>NUCLEOTIDE SEQUENCE [LARGE SCALE GENOMIC DNA]</scope>
    <source>
        <strain evidence="2">DSM 25811 / CCM 8410 / LMG 26954 / E90</strain>
    </source>
</reference>
<gene>
    <name evidence="1" type="ORF">SAMN04487894_108181</name>
</gene>
<proteinExistence type="predicted"/>
<sequence>MIADVMIDSNSDKHFSHVQSLAAISLHMRATGGENFKRLGLFF</sequence>
<dbReference type="EMBL" id="FMZO01000008">
    <property type="protein sequence ID" value="SDD37513.1"/>
    <property type="molecule type" value="Genomic_DNA"/>
</dbReference>
<protein>
    <submittedName>
        <fullName evidence="1">Uncharacterized protein</fullName>
    </submittedName>
</protein>
<organism evidence="1 2">
    <name type="scientific">Niabella drilacis (strain DSM 25811 / CCM 8410 / CCUG 62505 / LMG 26954 / E90)</name>
    <dbReference type="NCBI Taxonomy" id="1285928"/>
    <lineage>
        <taxon>Bacteria</taxon>
        <taxon>Pseudomonadati</taxon>
        <taxon>Bacteroidota</taxon>
        <taxon>Chitinophagia</taxon>
        <taxon>Chitinophagales</taxon>
        <taxon>Chitinophagaceae</taxon>
        <taxon>Niabella</taxon>
    </lineage>
</organism>